<sequence>MELASSKAITARALSSARYGQTSRLALACDGNSWRRPKVWSYWDGRNWRGCAAANLGSISVIVVERHKNARELVDVLLSLVDGSDRGALLGEQERGKVDQIIANLEQQCMPEPLKSPFLFGEWDVVYSSNPTATGGYYRSVIGRALLKTKEMVQMVKEPDFVSNKVSFAALGILDGEVSLKGKLEALDNRWIQIRFESPYLKFGRFEFQYGGTSSVKIAIIYLDERVRLGRGSKGSLFVFRRF</sequence>
<dbReference type="InterPro" id="IPR039633">
    <property type="entry name" value="PAP"/>
</dbReference>
<dbReference type="GO" id="GO:0009536">
    <property type="term" value="C:plastid"/>
    <property type="evidence" value="ECO:0007669"/>
    <property type="project" value="UniProtKB-SubCell"/>
</dbReference>
<organism evidence="4 5">
    <name type="scientific">Adiantum capillus-veneris</name>
    <name type="common">Maidenhair fern</name>
    <dbReference type="NCBI Taxonomy" id="13818"/>
    <lineage>
        <taxon>Eukaryota</taxon>
        <taxon>Viridiplantae</taxon>
        <taxon>Streptophyta</taxon>
        <taxon>Embryophyta</taxon>
        <taxon>Tracheophyta</taxon>
        <taxon>Polypodiopsida</taxon>
        <taxon>Polypodiidae</taxon>
        <taxon>Polypodiales</taxon>
        <taxon>Pteridineae</taxon>
        <taxon>Pteridaceae</taxon>
        <taxon>Vittarioideae</taxon>
        <taxon>Adiantum</taxon>
    </lineage>
</organism>
<dbReference type="PANTHER" id="PTHR31906">
    <property type="entry name" value="PLASTID-LIPID-ASSOCIATED PROTEIN 4, CHLOROPLASTIC-RELATED"/>
    <property type="match status" value="1"/>
</dbReference>
<protein>
    <recommendedName>
        <fullName evidence="3">Plastid lipid-associated protein/fibrillin conserved domain-containing protein</fullName>
    </recommendedName>
</protein>
<dbReference type="AlphaFoldDB" id="A0A9D4UH96"/>
<reference evidence="4" key="1">
    <citation type="submission" date="2021-01" db="EMBL/GenBank/DDBJ databases">
        <title>Adiantum capillus-veneris genome.</title>
        <authorList>
            <person name="Fang Y."/>
            <person name="Liao Q."/>
        </authorList>
    </citation>
    <scope>NUCLEOTIDE SEQUENCE</scope>
    <source>
        <strain evidence="4">H3</strain>
        <tissue evidence="4">Leaf</tissue>
    </source>
</reference>
<dbReference type="InterPro" id="IPR006843">
    <property type="entry name" value="PAP/fibrillin_dom"/>
</dbReference>
<evidence type="ECO:0000259" key="3">
    <source>
        <dbReference type="Pfam" id="PF04755"/>
    </source>
</evidence>
<dbReference type="Proteomes" id="UP000886520">
    <property type="component" value="Chromosome 16"/>
</dbReference>
<evidence type="ECO:0000256" key="1">
    <source>
        <dbReference type="ARBA" id="ARBA00004474"/>
    </source>
</evidence>
<evidence type="ECO:0000313" key="4">
    <source>
        <dbReference type="EMBL" id="KAI5067879.1"/>
    </source>
</evidence>
<evidence type="ECO:0000256" key="2">
    <source>
        <dbReference type="ARBA" id="ARBA00022640"/>
    </source>
</evidence>
<name>A0A9D4UH96_ADICA</name>
<dbReference type="Pfam" id="PF04755">
    <property type="entry name" value="PAP_fibrillin"/>
    <property type="match status" value="1"/>
</dbReference>
<proteinExistence type="predicted"/>
<dbReference type="OrthoDB" id="45035at2759"/>
<gene>
    <name evidence="4" type="ORF">GOP47_0016224</name>
</gene>
<keyword evidence="5" id="KW-1185">Reference proteome</keyword>
<accession>A0A9D4UH96</accession>
<comment type="subcellular location">
    <subcellularLocation>
        <location evidence="1">Plastid</location>
    </subcellularLocation>
</comment>
<keyword evidence="2" id="KW-0934">Plastid</keyword>
<comment type="caution">
    <text evidence="4">The sequence shown here is derived from an EMBL/GenBank/DDBJ whole genome shotgun (WGS) entry which is preliminary data.</text>
</comment>
<dbReference type="EMBL" id="JABFUD020000016">
    <property type="protein sequence ID" value="KAI5067879.1"/>
    <property type="molecule type" value="Genomic_DNA"/>
</dbReference>
<feature type="domain" description="Plastid lipid-associated protein/fibrillin conserved" evidence="3">
    <location>
        <begin position="75"/>
        <end position="202"/>
    </location>
</feature>
<evidence type="ECO:0000313" key="5">
    <source>
        <dbReference type="Proteomes" id="UP000886520"/>
    </source>
</evidence>